<dbReference type="EMBL" id="CP006731">
    <property type="protein sequence ID" value="AHB70079.1"/>
    <property type="molecule type" value="Genomic_DNA"/>
</dbReference>
<proteinExistence type="predicted"/>
<reference evidence="3 6" key="3">
    <citation type="journal article" date="2018" name="Front. Microbiol.">
        <title>An Investigation of an Acute Gastroenteritis Outbreak: Cronobacter sakazakii, a Potential Cause of Food-Borne Illness.</title>
        <authorList>
            <person name="Yong W."/>
            <person name="Guo B."/>
            <person name="Shi X."/>
            <person name="Cheng T."/>
            <person name="Chen M."/>
            <person name="Jiang X."/>
            <person name="Ye Y."/>
            <person name="Wang J."/>
            <person name="Xie G."/>
            <person name="Ding J."/>
        </authorList>
    </citation>
    <scope>NUCLEOTIDE SEQUENCE [LARGE SCALE GENOMIC DNA]</scope>
    <source>
        <strain evidence="3 6">S1</strain>
    </source>
</reference>
<dbReference type="PATRIC" id="fig|1401659.3.peg.1707"/>
<reference evidence="1 4" key="1">
    <citation type="journal article" date="2014" name="Genome Announc.">
        <title>Complete Genome Sequence of Cronobacter sakazakii Strain CMCC 45402.</title>
        <authorList>
            <person name="Zhao Z."/>
            <person name="Wang L."/>
            <person name="Wang B."/>
            <person name="Liang H."/>
            <person name="Ye Q."/>
            <person name="Zeng M."/>
        </authorList>
    </citation>
    <scope>NUCLEOTIDE SEQUENCE [LARGE SCALE GENOMIC DNA]</scope>
    <source>
        <strain evidence="4">45402</strain>
        <strain evidence="1">CMCC45402</strain>
    </source>
</reference>
<name>V5TZU8_9ENTR</name>
<dbReference type="AlphaFoldDB" id="V5TZU8"/>
<dbReference type="EMBL" id="MSAC01000047">
    <property type="protein sequence ID" value="PUX03771.1"/>
    <property type="molecule type" value="Genomic_DNA"/>
</dbReference>
<dbReference type="GeneID" id="45715304"/>
<dbReference type="Proteomes" id="UP000285793">
    <property type="component" value="Unassembled WGS sequence"/>
</dbReference>
<organism evidence="1 4">
    <name type="scientific">Cronobacter malonaticus</name>
    <dbReference type="NCBI Taxonomy" id="413503"/>
    <lineage>
        <taxon>Bacteria</taxon>
        <taxon>Pseudomonadati</taxon>
        <taxon>Pseudomonadota</taxon>
        <taxon>Gammaproteobacteria</taxon>
        <taxon>Enterobacterales</taxon>
        <taxon>Enterobacteriaceae</taxon>
        <taxon>Cronobacter</taxon>
    </lineage>
</organism>
<reference evidence="2 5" key="2">
    <citation type="submission" date="2016-12" db="EMBL/GenBank/DDBJ databases">
        <title>Analysis of the Molecular Diversity Among Cronobacter Species Isolated from Filth Flies Using a Pan Genomic DNA Microarray.</title>
        <authorList>
            <person name="Pava-Ripoll M."/>
            <person name="Tall B."/>
            <person name="Farber J."/>
            <person name="Fanning S."/>
            <person name="Lehner A."/>
            <person name="Stephan R."/>
            <person name="Pagotto F."/>
            <person name="Iverson C."/>
            <person name="Ziobro G."/>
            <person name="Miller A."/>
            <person name="Pearson R."/>
            <person name="Yan Q."/>
            <person name="Kim M."/>
            <person name="Jeong S."/>
            <person name="Park J."/>
            <person name="Jun S."/>
            <person name="Choi H."/>
            <person name="Chung T."/>
            <person name="Yoo Y."/>
            <person name="Park E."/>
            <person name="Hwang S."/>
            <person name="Lee B."/>
            <person name="Sathyamoorthy V."/>
            <person name="Carter L."/>
            <person name="Mammel M."/>
            <person name="Jackson S."/>
            <person name="Kothary M."/>
            <person name="Patel I."/>
            <person name="Grim C."/>
            <person name="Gopinath G."/>
            <person name="Gangiredla J."/>
            <person name="Chase H."/>
        </authorList>
    </citation>
    <scope>NUCLEOTIDE SEQUENCE [LARGE SCALE GENOMIC DNA]</scope>
    <source>
        <strain evidence="2 5">MOD1-Md25g</strain>
    </source>
</reference>
<keyword evidence="5" id="KW-1185">Reference proteome</keyword>
<evidence type="ECO:0000313" key="5">
    <source>
        <dbReference type="Proteomes" id="UP000244731"/>
    </source>
</evidence>
<evidence type="ECO:0000313" key="6">
    <source>
        <dbReference type="Proteomes" id="UP000285793"/>
    </source>
</evidence>
<protein>
    <submittedName>
        <fullName evidence="1">Uncharacterized protein</fullName>
    </submittedName>
</protein>
<evidence type="ECO:0000313" key="4">
    <source>
        <dbReference type="Proteomes" id="UP000018545"/>
    </source>
</evidence>
<dbReference type="Proteomes" id="UP000244731">
    <property type="component" value="Unassembled WGS sequence"/>
</dbReference>
<dbReference type="EMBL" id="PQJL01000017">
    <property type="protein sequence ID" value="ROW59264.1"/>
    <property type="molecule type" value="Genomic_DNA"/>
</dbReference>
<dbReference type="KEGG" id="csi:P262_02413"/>
<accession>V5TZU8</accession>
<dbReference type="HOGENOM" id="CLU_2411575_0_0_6"/>
<evidence type="ECO:0000313" key="2">
    <source>
        <dbReference type="EMBL" id="PUX03771.1"/>
    </source>
</evidence>
<evidence type="ECO:0000313" key="3">
    <source>
        <dbReference type="EMBL" id="ROW59264.1"/>
    </source>
</evidence>
<dbReference type="RefSeq" id="WP_007775767.1">
    <property type="nucleotide sequence ID" value="NC_023032.1"/>
</dbReference>
<sequence length="76" mass="8600">MNPLILRDDICIKAVLTASGTLRGVSLIRQSDNETLMTIIAQPCSHLEEQVVRFLSLTDDERIALRQFLEQFGEPE</sequence>
<dbReference type="Proteomes" id="UP000018545">
    <property type="component" value="Chromosome"/>
</dbReference>
<evidence type="ECO:0000313" key="1">
    <source>
        <dbReference type="EMBL" id="AHB70079.1"/>
    </source>
</evidence>
<gene>
    <name evidence="2" type="ORF">AUM46_14710</name>
    <name evidence="3" type="ORF">C3E80_17570</name>
    <name evidence="1" type="ORF">P262_02413</name>
</gene>